<dbReference type="NCBIfam" id="TIGR00254">
    <property type="entry name" value="GGDEF"/>
    <property type="match status" value="1"/>
</dbReference>
<evidence type="ECO:0000259" key="7">
    <source>
        <dbReference type="PROSITE" id="PS50924"/>
    </source>
</evidence>
<dbReference type="PANTHER" id="PTHR44757">
    <property type="entry name" value="DIGUANYLATE CYCLASE DGCP"/>
    <property type="match status" value="1"/>
</dbReference>
<feature type="domain" description="GGDEF" evidence="6">
    <location>
        <begin position="428"/>
        <end position="560"/>
    </location>
</feature>
<dbReference type="CDD" id="cd00130">
    <property type="entry name" value="PAS"/>
    <property type="match status" value="1"/>
</dbReference>
<evidence type="ECO:0000259" key="4">
    <source>
        <dbReference type="PROSITE" id="PS50113"/>
    </source>
</evidence>
<dbReference type="Pfam" id="PF00990">
    <property type="entry name" value="GGDEF"/>
    <property type="match status" value="1"/>
</dbReference>
<dbReference type="Gene3D" id="3.30.70.270">
    <property type="match status" value="1"/>
</dbReference>
<proteinExistence type="predicted"/>
<protein>
    <submittedName>
        <fullName evidence="8">EAL domain-containing protein</fullName>
    </submittedName>
</protein>
<dbReference type="InterPro" id="IPR001633">
    <property type="entry name" value="EAL_dom"/>
</dbReference>
<organism evidence="8 9">
    <name type="scientific">Cobetia amphilecti</name>
    <dbReference type="NCBI Taxonomy" id="1055104"/>
    <lineage>
        <taxon>Bacteria</taxon>
        <taxon>Pseudomonadati</taxon>
        <taxon>Pseudomonadota</taxon>
        <taxon>Gammaproteobacteria</taxon>
        <taxon>Oceanospirillales</taxon>
        <taxon>Halomonadaceae</taxon>
        <taxon>Cobetia</taxon>
    </lineage>
</organism>
<dbReference type="SUPFAM" id="SSF141868">
    <property type="entry name" value="EAL domain-like"/>
    <property type="match status" value="1"/>
</dbReference>
<feature type="domain" description="PAS" evidence="3">
    <location>
        <begin position="270"/>
        <end position="343"/>
    </location>
</feature>
<feature type="domain" description="MHYT" evidence="7">
    <location>
        <begin position="5"/>
        <end position="199"/>
    </location>
</feature>
<dbReference type="InterPro" id="IPR052155">
    <property type="entry name" value="Biofilm_reg_signaling"/>
</dbReference>
<evidence type="ECO:0000259" key="5">
    <source>
        <dbReference type="PROSITE" id="PS50883"/>
    </source>
</evidence>
<dbReference type="InterPro" id="IPR000160">
    <property type="entry name" value="GGDEF_dom"/>
</dbReference>
<accession>A0AAP4WVW3</accession>
<feature type="transmembrane region" description="Helical" evidence="2">
    <location>
        <begin position="176"/>
        <end position="199"/>
    </location>
</feature>
<dbReference type="PROSITE" id="PS50113">
    <property type="entry name" value="PAC"/>
    <property type="match status" value="1"/>
</dbReference>
<dbReference type="PROSITE" id="PS50887">
    <property type="entry name" value="GGDEF"/>
    <property type="match status" value="1"/>
</dbReference>
<keyword evidence="2" id="KW-0812">Transmembrane</keyword>
<dbReference type="InterPro" id="IPR043128">
    <property type="entry name" value="Rev_trsase/Diguanyl_cyclase"/>
</dbReference>
<dbReference type="PROSITE" id="PS50924">
    <property type="entry name" value="MHYT"/>
    <property type="match status" value="1"/>
</dbReference>
<dbReference type="InterPro" id="IPR035919">
    <property type="entry name" value="EAL_sf"/>
</dbReference>
<feature type="transmembrane region" description="Helical" evidence="2">
    <location>
        <begin position="6"/>
        <end position="28"/>
    </location>
</feature>
<dbReference type="Gene3D" id="3.30.450.20">
    <property type="entry name" value="PAS domain"/>
    <property type="match status" value="1"/>
</dbReference>
<dbReference type="InterPro" id="IPR001610">
    <property type="entry name" value="PAC"/>
</dbReference>
<dbReference type="GO" id="GO:0016020">
    <property type="term" value="C:membrane"/>
    <property type="evidence" value="ECO:0007669"/>
    <property type="project" value="UniProtKB-UniRule"/>
</dbReference>
<dbReference type="Pfam" id="PF03707">
    <property type="entry name" value="MHYT"/>
    <property type="match status" value="3"/>
</dbReference>
<dbReference type="Pfam" id="PF00563">
    <property type="entry name" value="EAL"/>
    <property type="match status" value="1"/>
</dbReference>
<feature type="transmembrane region" description="Helical" evidence="2">
    <location>
        <begin position="219"/>
        <end position="240"/>
    </location>
</feature>
<dbReference type="PROSITE" id="PS50883">
    <property type="entry name" value="EAL"/>
    <property type="match status" value="1"/>
</dbReference>
<comment type="caution">
    <text evidence="8">The sequence shown here is derived from an EMBL/GenBank/DDBJ whole genome shotgun (WGS) entry which is preliminary data.</text>
</comment>
<dbReference type="CDD" id="cd01949">
    <property type="entry name" value="GGDEF"/>
    <property type="match status" value="1"/>
</dbReference>
<feature type="transmembrane region" description="Helical" evidence="2">
    <location>
        <begin position="74"/>
        <end position="95"/>
    </location>
</feature>
<dbReference type="EMBL" id="JAUORK010000012">
    <property type="protein sequence ID" value="MDO6672515.1"/>
    <property type="molecule type" value="Genomic_DNA"/>
</dbReference>
<dbReference type="InterPro" id="IPR035965">
    <property type="entry name" value="PAS-like_dom_sf"/>
</dbReference>
<dbReference type="CDD" id="cd01948">
    <property type="entry name" value="EAL"/>
    <property type="match status" value="1"/>
</dbReference>
<name>A0AAP4WVW3_9GAMM</name>
<dbReference type="InterPro" id="IPR000014">
    <property type="entry name" value="PAS"/>
</dbReference>
<dbReference type="InterPro" id="IPR000700">
    <property type="entry name" value="PAS-assoc_C"/>
</dbReference>
<dbReference type="GO" id="GO:0003824">
    <property type="term" value="F:catalytic activity"/>
    <property type="evidence" value="ECO:0007669"/>
    <property type="project" value="UniProtKB-ARBA"/>
</dbReference>
<dbReference type="Pfam" id="PF08448">
    <property type="entry name" value="PAS_4"/>
    <property type="match status" value="1"/>
</dbReference>
<dbReference type="NCBIfam" id="TIGR00229">
    <property type="entry name" value="sensory_box"/>
    <property type="match status" value="1"/>
</dbReference>
<comment type="cofactor">
    <cofactor evidence="1">
        <name>Mg(2+)</name>
        <dbReference type="ChEBI" id="CHEBI:18420"/>
    </cofactor>
</comment>
<dbReference type="InterPro" id="IPR029787">
    <property type="entry name" value="Nucleotide_cyclase"/>
</dbReference>
<evidence type="ECO:0000259" key="3">
    <source>
        <dbReference type="PROSITE" id="PS50112"/>
    </source>
</evidence>
<evidence type="ECO:0000259" key="6">
    <source>
        <dbReference type="PROSITE" id="PS50887"/>
    </source>
</evidence>
<evidence type="ECO:0000313" key="9">
    <source>
        <dbReference type="Proteomes" id="UP001170481"/>
    </source>
</evidence>
<reference evidence="8" key="1">
    <citation type="submission" date="2023-07" db="EMBL/GenBank/DDBJ databases">
        <title>Genome content predicts the carbon catabolic preferences of heterotrophic bacteria.</title>
        <authorList>
            <person name="Gralka M."/>
        </authorList>
    </citation>
    <scope>NUCLEOTIDE SEQUENCE</scope>
    <source>
        <strain evidence="8">C2R13</strain>
    </source>
</reference>
<evidence type="ECO:0000256" key="2">
    <source>
        <dbReference type="PROSITE-ProRule" id="PRU00244"/>
    </source>
</evidence>
<dbReference type="SUPFAM" id="SSF55073">
    <property type="entry name" value="Nucleotide cyclase"/>
    <property type="match status" value="1"/>
</dbReference>
<gene>
    <name evidence="8" type="ORF">Q4535_10345</name>
</gene>
<dbReference type="InterPro" id="IPR013656">
    <property type="entry name" value="PAS_4"/>
</dbReference>
<dbReference type="SMART" id="SM00267">
    <property type="entry name" value="GGDEF"/>
    <property type="match status" value="1"/>
</dbReference>
<dbReference type="RefSeq" id="WP_303594114.1">
    <property type="nucleotide sequence ID" value="NZ_JAUORK010000012.1"/>
</dbReference>
<dbReference type="SUPFAM" id="SSF55785">
    <property type="entry name" value="PYP-like sensor domain (PAS domain)"/>
    <property type="match status" value="1"/>
</dbReference>
<feature type="transmembrane region" description="Helical" evidence="2">
    <location>
        <begin position="40"/>
        <end position="62"/>
    </location>
</feature>
<dbReference type="Proteomes" id="UP001170481">
    <property type="component" value="Unassembled WGS sequence"/>
</dbReference>
<evidence type="ECO:0000256" key="1">
    <source>
        <dbReference type="ARBA" id="ARBA00001946"/>
    </source>
</evidence>
<keyword evidence="2" id="KW-1133">Transmembrane helix</keyword>
<evidence type="ECO:0000313" key="8">
    <source>
        <dbReference type="EMBL" id="MDO6672515.1"/>
    </source>
</evidence>
<dbReference type="SMART" id="SM00091">
    <property type="entry name" value="PAS"/>
    <property type="match status" value="1"/>
</dbReference>
<feature type="domain" description="PAC" evidence="4">
    <location>
        <begin position="348"/>
        <end position="400"/>
    </location>
</feature>
<keyword evidence="2" id="KW-0472">Membrane</keyword>
<dbReference type="Gene3D" id="3.20.20.450">
    <property type="entry name" value="EAL domain"/>
    <property type="match status" value="1"/>
</dbReference>
<dbReference type="PROSITE" id="PS50112">
    <property type="entry name" value="PAS"/>
    <property type="match status" value="1"/>
</dbReference>
<dbReference type="InterPro" id="IPR005330">
    <property type="entry name" value="MHYT_dom"/>
</dbReference>
<dbReference type="FunFam" id="3.30.70.270:FF:000001">
    <property type="entry name" value="Diguanylate cyclase domain protein"/>
    <property type="match status" value="1"/>
</dbReference>
<dbReference type="AlphaFoldDB" id="A0AAP4WVW3"/>
<feature type="domain" description="EAL" evidence="5">
    <location>
        <begin position="571"/>
        <end position="826"/>
    </location>
</feature>
<dbReference type="SMART" id="SM00052">
    <property type="entry name" value="EAL"/>
    <property type="match status" value="1"/>
</dbReference>
<dbReference type="PANTHER" id="PTHR44757:SF4">
    <property type="entry name" value="DIGUANYLATE CYCLASE DGCE-RELATED"/>
    <property type="match status" value="1"/>
</dbReference>
<feature type="transmembrane region" description="Helical" evidence="2">
    <location>
        <begin position="102"/>
        <end position="120"/>
    </location>
</feature>
<feature type="transmembrane region" description="Helical" evidence="2">
    <location>
        <begin position="140"/>
        <end position="164"/>
    </location>
</feature>
<sequence>MHGSYSYPLVALSIVVAVLASHAALQLIRQVALAPSRATSLGWLVGGAVAMGLGVWAMHFIGMLAYESPASVTYAPGLTALSVLIAMLASGLALWVNTLPRLTLMLLMTSGTIMGGGIATMHYTGMAAMQMHMPYRYDPLLFAVSIVVAVVAATAALWLGGFFLRQRRPNRIYQALAAGAMGLAIAGMHYIGMAAMEMIPLTTPIISPAGVGMNSGQNLWLALAIAIATLAVLGLALLAISAEQRMRRSRHYRSRLDGLLEYRTRELRHERDQVAVMLDSIDEGVISLDREGHIQHINPIAAELCGWDPSLARGRPWARILQLRHEGTLQSVASQLEGVLQRGEVVHMSSQTLLVARDGSECAVELKASPVRRRSGDVEGAVLVFRDISYRQAMIRRLNFQAHHDSLTGLHNRTAFDDSLTAALADGGFHQLLYLDLDFFKVVNDTCGHAAGDTVLRELSALMRAHVRETDVLARLGGDEFAVLLYRCSREQAIERAEALCAAVSAYRYYDEGRPFQLGVSIGVAPVESGVQASEVLRQADGACYMAKQSGRNQVHAYHDGDAGFERAQREVQWLPLLHEALENDRFTLYIQPIRSLSDATSKPYYEVLLRYVNDSGEHLAPAHFMATAERFGLMPEIDIWVVTQALQVLESDDGRIESDAVLAINLSGQSMGDLRMRDQLAALVTQSSVMPQRLCFEITETAAISNLAQAREFIYSMRRLGCSFALDDFGSGMSSFAYLKELPVNQLKIDGAFVRNLTRDSLDAAIVSAICGICAQMGIITVAEYVERLELIPALELIGVDFVQGYGIGRPHPIGAPLIPITPRNNGPAASLQG</sequence>
<dbReference type="SMART" id="SM00086">
    <property type="entry name" value="PAC"/>
    <property type="match status" value="1"/>
</dbReference>